<dbReference type="GO" id="GO:0005634">
    <property type="term" value="C:nucleus"/>
    <property type="evidence" value="ECO:0007669"/>
    <property type="project" value="UniProtKB-SubCell"/>
</dbReference>
<evidence type="ECO:0000313" key="5">
    <source>
        <dbReference type="Proteomes" id="UP000077315"/>
    </source>
</evidence>
<dbReference type="InterPro" id="IPR001766">
    <property type="entry name" value="Fork_head_dom"/>
</dbReference>
<proteinExistence type="predicted"/>
<feature type="non-terminal residue" evidence="4">
    <location>
        <position position="1"/>
    </location>
</feature>
<feature type="non-terminal residue" evidence="4">
    <location>
        <position position="100"/>
    </location>
</feature>
<dbReference type="SUPFAM" id="SSF46785">
    <property type="entry name" value="Winged helix' DNA-binding domain"/>
    <property type="match status" value="1"/>
</dbReference>
<dbReference type="Proteomes" id="UP000077315">
    <property type="component" value="Unassembled WGS sequence"/>
</dbReference>
<sequence length="100" mass="11542">RPPFSYSSLIAQAILESKEERMALRDIYNWITEKYPALYNAQDTGWQARNFLLHNLSLNKCFRKIPKSENETVGRGKGGYWTIDPNHMAKFKNGSFARGS</sequence>
<dbReference type="STRING" id="763407.A0A162UI89"/>
<dbReference type="PANTHER" id="PTHR11829:SF343">
    <property type="entry name" value="FORK-HEAD DOMAIN-CONTAINING PROTEIN"/>
    <property type="match status" value="1"/>
</dbReference>
<evidence type="ECO:0000256" key="1">
    <source>
        <dbReference type="ARBA" id="ARBA00023125"/>
    </source>
</evidence>
<dbReference type="PROSITE" id="PS00657">
    <property type="entry name" value="FORK_HEAD_1"/>
    <property type="match status" value="1"/>
</dbReference>
<feature type="domain" description="Fork-head" evidence="3">
    <location>
        <begin position="1"/>
        <end position="100"/>
    </location>
</feature>
<dbReference type="Gene3D" id="1.10.10.10">
    <property type="entry name" value="Winged helix-like DNA-binding domain superfamily/Winged helix DNA-binding domain"/>
    <property type="match status" value="1"/>
</dbReference>
<keyword evidence="2" id="KW-0539">Nucleus</keyword>
<dbReference type="InParanoid" id="A0A162UI89"/>
<keyword evidence="5" id="KW-1185">Reference proteome</keyword>
<dbReference type="VEuPathDB" id="FungiDB:PHYBLDRAFT_95340"/>
<dbReference type="InterPro" id="IPR018122">
    <property type="entry name" value="TF_fork_head_CS_1"/>
</dbReference>
<dbReference type="GO" id="GO:0000978">
    <property type="term" value="F:RNA polymerase II cis-regulatory region sequence-specific DNA binding"/>
    <property type="evidence" value="ECO:0007669"/>
    <property type="project" value="TreeGrafter"/>
</dbReference>
<dbReference type="PRINTS" id="PR00053">
    <property type="entry name" value="FORKHEAD"/>
</dbReference>
<dbReference type="InterPro" id="IPR036388">
    <property type="entry name" value="WH-like_DNA-bd_sf"/>
</dbReference>
<dbReference type="InterPro" id="IPR050211">
    <property type="entry name" value="FOX_domain-containing"/>
</dbReference>
<evidence type="ECO:0000256" key="2">
    <source>
        <dbReference type="PROSITE-ProRule" id="PRU00089"/>
    </source>
</evidence>
<keyword evidence="1 2" id="KW-0238">DNA-binding</keyword>
<dbReference type="EMBL" id="KV440976">
    <property type="protein sequence ID" value="OAD76412.1"/>
    <property type="molecule type" value="Genomic_DNA"/>
</dbReference>
<name>A0A162UI89_PHYB8</name>
<comment type="subcellular location">
    <subcellularLocation>
        <location evidence="2">Nucleus</location>
    </subcellularLocation>
</comment>
<dbReference type="GeneID" id="29004803"/>
<organism evidence="4 5">
    <name type="scientific">Phycomyces blakesleeanus (strain ATCC 8743b / DSM 1359 / FGSC 10004 / NBRC 33097 / NRRL 1555)</name>
    <dbReference type="NCBI Taxonomy" id="763407"/>
    <lineage>
        <taxon>Eukaryota</taxon>
        <taxon>Fungi</taxon>
        <taxon>Fungi incertae sedis</taxon>
        <taxon>Mucoromycota</taxon>
        <taxon>Mucoromycotina</taxon>
        <taxon>Mucoromycetes</taxon>
        <taxon>Mucorales</taxon>
        <taxon>Phycomycetaceae</taxon>
        <taxon>Phycomyces</taxon>
    </lineage>
</organism>
<dbReference type="AlphaFoldDB" id="A0A162UI89"/>
<dbReference type="GO" id="GO:0000981">
    <property type="term" value="F:DNA-binding transcription factor activity, RNA polymerase II-specific"/>
    <property type="evidence" value="ECO:0007669"/>
    <property type="project" value="TreeGrafter"/>
</dbReference>
<protein>
    <submittedName>
        <fullName evidence="4">Fork head transcription factor</fullName>
    </submittedName>
</protein>
<evidence type="ECO:0000313" key="4">
    <source>
        <dbReference type="EMBL" id="OAD76412.1"/>
    </source>
</evidence>
<gene>
    <name evidence="4" type="ORF">PHYBLDRAFT_95340</name>
</gene>
<dbReference type="PROSITE" id="PS50039">
    <property type="entry name" value="FORK_HEAD_3"/>
    <property type="match status" value="1"/>
</dbReference>
<dbReference type="SMART" id="SM00339">
    <property type="entry name" value="FH"/>
    <property type="match status" value="1"/>
</dbReference>
<evidence type="ECO:0000259" key="3">
    <source>
        <dbReference type="PROSITE" id="PS50039"/>
    </source>
</evidence>
<accession>A0A162UI89</accession>
<reference evidence="5" key="1">
    <citation type="submission" date="2015-06" db="EMBL/GenBank/DDBJ databases">
        <title>Expansion of signal transduction pathways in fungi by whole-genome duplication.</title>
        <authorList>
            <consortium name="DOE Joint Genome Institute"/>
            <person name="Corrochano L.M."/>
            <person name="Kuo A."/>
            <person name="Marcet-Houben M."/>
            <person name="Polaino S."/>
            <person name="Salamov A."/>
            <person name="Villalobos J.M."/>
            <person name="Alvarez M.I."/>
            <person name="Avalos J."/>
            <person name="Benito E.P."/>
            <person name="Benoit I."/>
            <person name="Burger G."/>
            <person name="Camino L.P."/>
            <person name="Canovas D."/>
            <person name="Cerda-Olmedo E."/>
            <person name="Cheng J.-F."/>
            <person name="Dominguez A."/>
            <person name="Elias M."/>
            <person name="Eslava A.P."/>
            <person name="Glaser F."/>
            <person name="Grimwood J."/>
            <person name="Gutierrez G."/>
            <person name="Heitman J."/>
            <person name="Henrissat B."/>
            <person name="Iturriaga E.A."/>
            <person name="Lang B.F."/>
            <person name="Lavin J.L."/>
            <person name="Lee S."/>
            <person name="Li W."/>
            <person name="Lindquist E."/>
            <person name="Lopez-Garcia S."/>
            <person name="Luque E.M."/>
            <person name="Marcos A.T."/>
            <person name="Martin J."/>
            <person name="McCluskey K."/>
            <person name="Medina H.R."/>
            <person name="Miralles-Duran A."/>
            <person name="Miyazaki A."/>
            <person name="Munoz-Torres E."/>
            <person name="Oguiza J.A."/>
            <person name="Ohm R."/>
            <person name="Olmedo M."/>
            <person name="Orejas M."/>
            <person name="Ortiz-Castellanos L."/>
            <person name="Pisabarro A.G."/>
            <person name="Rodriguez-Romero J."/>
            <person name="Ruiz-Herrera J."/>
            <person name="Ruiz-Vazquez R."/>
            <person name="Sanz C."/>
            <person name="Schackwitz W."/>
            <person name="Schmutz J."/>
            <person name="Shahriari M."/>
            <person name="Shelest E."/>
            <person name="Silva-Franco F."/>
            <person name="Soanes D."/>
            <person name="Syed K."/>
            <person name="Tagua V.G."/>
            <person name="Talbot N.J."/>
            <person name="Thon M."/>
            <person name="De vries R.P."/>
            <person name="Wiebenga A."/>
            <person name="Yadav J.S."/>
            <person name="Braun E.L."/>
            <person name="Baker S."/>
            <person name="Garre V."/>
            <person name="Horwitz B."/>
            <person name="Torres-Martinez S."/>
            <person name="Idnurm A."/>
            <person name="Herrera-Estrella A."/>
            <person name="Gabaldon T."/>
            <person name="Grigoriev I.V."/>
        </authorList>
    </citation>
    <scope>NUCLEOTIDE SEQUENCE [LARGE SCALE GENOMIC DNA]</scope>
    <source>
        <strain evidence="5">NRRL 1555(-)</strain>
    </source>
</reference>
<dbReference type="RefSeq" id="XP_018294452.1">
    <property type="nucleotide sequence ID" value="XM_018443898.1"/>
</dbReference>
<dbReference type="InterPro" id="IPR036390">
    <property type="entry name" value="WH_DNA-bd_sf"/>
</dbReference>
<dbReference type="OrthoDB" id="5954824at2759"/>
<feature type="DNA-binding region" description="Fork-head" evidence="2">
    <location>
        <begin position="1"/>
        <end position="100"/>
    </location>
</feature>
<dbReference type="Pfam" id="PF00250">
    <property type="entry name" value="Forkhead"/>
    <property type="match status" value="1"/>
</dbReference>
<dbReference type="PANTHER" id="PTHR11829">
    <property type="entry name" value="FORKHEAD BOX PROTEIN"/>
    <property type="match status" value="1"/>
</dbReference>